<organism evidence="1">
    <name type="scientific">Myoviridae sp. ctYA416</name>
    <dbReference type="NCBI Taxonomy" id="2825125"/>
    <lineage>
        <taxon>Viruses</taxon>
        <taxon>Duplodnaviria</taxon>
        <taxon>Heunggongvirae</taxon>
        <taxon>Uroviricota</taxon>
        <taxon>Caudoviricetes</taxon>
    </lineage>
</organism>
<proteinExistence type="predicted"/>
<dbReference type="EMBL" id="BK016136">
    <property type="protein sequence ID" value="DAF97870.1"/>
    <property type="molecule type" value="Genomic_DNA"/>
</dbReference>
<evidence type="ECO:0000313" key="1">
    <source>
        <dbReference type="EMBL" id="DAF97870.1"/>
    </source>
</evidence>
<name>A0A8S5UU20_9CAUD</name>
<accession>A0A8S5UU20</accession>
<reference evidence="1" key="1">
    <citation type="journal article" date="2021" name="Proc. Natl. Acad. Sci. U.S.A.">
        <title>A Catalog of Tens of Thousands of Viruses from Human Metagenomes Reveals Hidden Associations with Chronic Diseases.</title>
        <authorList>
            <person name="Tisza M.J."/>
            <person name="Buck C.B."/>
        </authorList>
    </citation>
    <scope>NUCLEOTIDE SEQUENCE</scope>
    <source>
        <strain evidence="1">CtYA416</strain>
    </source>
</reference>
<protein>
    <submittedName>
        <fullName evidence="1">Uncharacterized protein</fullName>
    </submittedName>
</protein>
<sequence length="389" mass="44805">MNNYDFGDLLSILDQLRTNQDPDLLRQFTHELNMFFKGSVCASTLYTRNTDNVFFGLCVMPSINDADIYKIILDDPYAYSSSDNHVNTVTKYYVELDSKLFDPILDLTNEEILALIIHDIGALVNSSSAIDIAKAEIDAYLDRTNATIRRADTINYATLLSFGFKDLLWKITSVMYKDHDMLLADDFTIACNLGMPLEFAIKKLDKYGNITYVNSGKKDTSTIIAWCLNVYNDILTNRIITIKGLKKSLSYTAIRLVKREIERVITALGRIDDNSLLELYNPFTALGDAYRGMSDRMKYNSVRDYENDLYEYQIRMKNADNENDALILLHSINTKLSIIDGVLVDKDLDPKLREKYSILYAKYSKLRDELSRKNVFKRDYNRIYVNYPS</sequence>